<dbReference type="SUPFAM" id="SSF52833">
    <property type="entry name" value="Thioredoxin-like"/>
    <property type="match status" value="1"/>
</dbReference>
<comment type="caution">
    <text evidence="2">The sequence shown here is derived from an EMBL/GenBank/DDBJ whole genome shotgun (WGS) entry which is preliminary data.</text>
</comment>
<sequence length="243" mass="27628">MKKFLLPLVIVGSLFATDKMLNNKEIENILKTTPVYPQLENAIKKGEAKIKGTKKDGFYLIEVSTPRGKALLYVTADKKYTILGQVIDNKTKRPLIPNFPKNAEIINKGVMFTFGKGNKDIYLVTDPECPYCRLMEKEKKEILKNNYRVHVILMPLSFHKDAKAMSYYILAGKNDEERAKRLQEVLSGSNKWKNYTPTKEEKAKFDKELQNAKKAAIELGAQGTPSVYDKNFNSISWTNLGGK</sequence>
<dbReference type="EMBL" id="ABCJ01000004">
    <property type="protein sequence ID" value="EDM23667.1"/>
    <property type="molecule type" value="Genomic_DNA"/>
</dbReference>
<dbReference type="InterPro" id="IPR051470">
    <property type="entry name" value="Thiol:disulfide_interchange"/>
</dbReference>
<protein>
    <submittedName>
        <fullName evidence="2">Thiol:disulfide interchange protein</fullName>
    </submittedName>
</protein>
<evidence type="ECO:0000313" key="3">
    <source>
        <dbReference type="Proteomes" id="UP000003288"/>
    </source>
</evidence>
<dbReference type="InterPro" id="IPR036249">
    <property type="entry name" value="Thioredoxin-like_sf"/>
</dbReference>
<dbReference type="PANTHER" id="PTHR35272">
    <property type="entry name" value="THIOL:DISULFIDE INTERCHANGE PROTEIN DSBC-RELATED"/>
    <property type="match status" value="1"/>
</dbReference>
<dbReference type="InterPro" id="IPR012336">
    <property type="entry name" value="Thioredoxin-like_fold"/>
</dbReference>
<dbReference type="RefSeq" id="WP_007474586.1">
    <property type="nucleotide sequence ID" value="NZ_ABCJ01000004.1"/>
</dbReference>
<dbReference type="PANTHER" id="PTHR35272:SF3">
    <property type="entry name" value="THIOL:DISULFIDE INTERCHANGE PROTEIN DSBC"/>
    <property type="match status" value="1"/>
</dbReference>
<evidence type="ECO:0000313" key="2">
    <source>
        <dbReference type="EMBL" id="EDM23667.1"/>
    </source>
</evidence>
<gene>
    <name evidence="2" type="ORF">CMTB2_05262</name>
</gene>
<dbReference type="AlphaFoldDB" id="A0AAI9AHD6"/>
<feature type="domain" description="Thioredoxin-like fold" evidence="1">
    <location>
        <begin position="117"/>
        <end position="227"/>
    </location>
</feature>
<dbReference type="Gene3D" id="3.40.30.10">
    <property type="entry name" value="Glutaredoxin"/>
    <property type="match status" value="1"/>
</dbReference>
<dbReference type="Proteomes" id="UP000003288">
    <property type="component" value="Unassembled WGS sequence"/>
</dbReference>
<proteinExistence type="predicted"/>
<evidence type="ECO:0000259" key="1">
    <source>
        <dbReference type="Pfam" id="PF13098"/>
    </source>
</evidence>
<accession>A0AAI9AHD6</accession>
<reference evidence="2 3" key="1">
    <citation type="journal article" date="2011" name="Stand. Genomic Sci.">
        <title>Draft genome sequence of Caminibacter mediatlanticus strain TB-2, an epsilonproteobacterium isolated from a deep-sea hydrothermal vent.</title>
        <authorList>
            <person name="Giovannelli D."/>
            <person name="Ferriera S."/>
            <person name="Johnson J."/>
            <person name="Kravitz S."/>
            <person name="Perez-Rodriguez I."/>
            <person name="Ricci J."/>
            <person name="O'Brien C."/>
            <person name="Voordeckers J.W."/>
            <person name="Bini E."/>
            <person name="Vetriani C."/>
        </authorList>
    </citation>
    <scope>NUCLEOTIDE SEQUENCE [LARGE SCALE GENOMIC DNA]</scope>
    <source>
        <strain evidence="2 3">TB-2</strain>
    </source>
</reference>
<organism evidence="2 3">
    <name type="scientific">Caminibacter mediatlanticus TB-2</name>
    <dbReference type="NCBI Taxonomy" id="391592"/>
    <lineage>
        <taxon>Bacteria</taxon>
        <taxon>Pseudomonadati</taxon>
        <taxon>Campylobacterota</taxon>
        <taxon>Epsilonproteobacteria</taxon>
        <taxon>Nautiliales</taxon>
        <taxon>Nautiliaceae</taxon>
        <taxon>Caminibacter</taxon>
    </lineage>
</organism>
<name>A0AAI9AHD6_9BACT</name>
<dbReference type="Pfam" id="PF13098">
    <property type="entry name" value="Thioredoxin_2"/>
    <property type="match status" value="1"/>
</dbReference>